<dbReference type="Pfam" id="PF18766">
    <property type="entry name" value="SWI2_SNF2"/>
    <property type="match status" value="1"/>
</dbReference>
<comment type="function">
    <text evidence="11">Subunit R is required for both nuclease and ATPase activities, but not for modification.</text>
</comment>
<evidence type="ECO:0000256" key="10">
    <source>
        <dbReference type="ARBA" id="ARBA00023125"/>
    </source>
</evidence>
<evidence type="ECO:0000259" key="12">
    <source>
        <dbReference type="PROSITE" id="PS51192"/>
    </source>
</evidence>
<dbReference type="InterPro" id="IPR051268">
    <property type="entry name" value="Type-I_R_enzyme_R_subunit"/>
</dbReference>
<keyword evidence="14" id="KW-1185">Reference proteome</keyword>
<accession>A0ABN6PYQ3</accession>
<keyword evidence="9 11" id="KW-0067">ATP-binding</keyword>
<dbReference type="CDD" id="cd18800">
    <property type="entry name" value="SF2_C_EcoR124I-like"/>
    <property type="match status" value="1"/>
</dbReference>
<sequence length="723" mass="82939">MHPPHPDSEAALENATIKLFSQLQWQTSNCYDETFGTNSTLGRETKGEVVLIPKLQSAIQNLNPDLPTEAIQLAIEELTRDRSTLSLANANAEIYQLLKDGVKVSFKNDDGEEQTETVKVIDWNHPENNNFFLASQFWVTGEIYTRRTDLIGFINGLPLVFIELKAHHQRLELAYKNNLTDYKQTIPQLFWYNAFIILSNGIKSRIGSLTAKWEHFAEWKKINSEGEEGIISLDTIIRGTCEPTRLLDLVENFIFFYAAKGSLVKIVAKNHQYLGVNQAVTAVKEIKTNQGRLGVFWHTQGSGKSYSMVFFSQKVVRKLYGNWTFVIITDREDLDEQIYKNFAYAGAVTEIEKNVRASCGEHLKQLLQEDHRYIFTMIQKFRTDKGGTYPQLSDRSDIIVIADEAHRSQYDTFALNMRNALPHAAFIGFTGTPLMLGEQETKKTFGNYISIYNFRQSIEDSATVPLYYENRIPELQLTNDALNEDIAEIIESATIDEEEEKKLERQCAREYQLITRDDRLEKIAQDIVTHLLGRGYQGKAMIVSIDRFTAVKMYNKVQHHWQQHLQQFKNQLAQSNLSEFEQKKLSVTIKYMEKTDMAVVISQSQNEVEAFQKKELDITPHRQRLVSESPPLDEKFKDPSHPLRIIFVCAMWMTGFDVPSCSTIYLDKPMKNHSLMQTIARANRVFPGKVNGLIVDYIGVFRDLQKALAIYSTSGSYEVHPQS</sequence>
<dbReference type="Pfam" id="PF04313">
    <property type="entry name" value="HSDR_N"/>
    <property type="match status" value="1"/>
</dbReference>
<reference evidence="13" key="1">
    <citation type="submission" date="2022-04" db="EMBL/GenBank/DDBJ databases">
        <title>Complete genome sequence of a cyanobacterium, Nostoc sp. SO-36, isolated in Antarctica.</title>
        <authorList>
            <person name="Kanesaki Y."/>
            <person name="Effendi D."/>
            <person name="Sakamoto T."/>
            <person name="Ohtani S."/>
            <person name="Awai K."/>
        </authorList>
    </citation>
    <scope>NUCLEOTIDE SEQUENCE</scope>
    <source>
        <strain evidence="13">SO-36</strain>
    </source>
</reference>
<comment type="similarity">
    <text evidence="2 11">Belongs to the HsdR family.</text>
</comment>
<keyword evidence="5 11" id="KW-0547">Nucleotide-binding</keyword>
<dbReference type="InterPro" id="IPR027417">
    <property type="entry name" value="P-loop_NTPase"/>
</dbReference>
<protein>
    <recommendedName>
        <fullName evidence="11">Type I restriction enzyme endonuclease subunit</fullName>
        <shortName evidence="11">R protein</shortName>
        <ecNumber evidence="11">3.1.21.3</ecNumber>
    </recommendedName>
</protein>
<dbReference type="Gene3D" id="3.90.1570.50">
    <property type="match status" value="1"/>
</dbReference>
<keyword evidence="7" id="KW-0255">Endonuclease</keyword>
<dbReference type="PROSITE" id="PS51192">
    <property type="entry name" value="HELICASE_ATP_BIND_1"/>
    <property type="match status" value="1"/>
</dbReference>
<dbReference type="EMBL" id="AP025732">
    <property type="protein sequence ID" value="BDI14912.1"/>
    <property type="molecule type" value="Genomic_DNA"/>
</dbReference>
<dbReference type="InterPro" id="IPR055180">
    <property type="entry name" value="HsdR_RecA-like_helicase_dom_2"/>
</dbReference>
<dbReference type="EC" id="3.1.21.3" evidence="11"/>
<feature type="domain" description="Helicase ATP-binding" evidence="12">
    <location>
        <begin position="285"/>
        <end position="451"/>
    </location>
</feature>
<keyword evidence="10 11" id="KW-0238">DNA-binding</keyword>
<dbReference type="InterPro" id="IPR007409">
    <property type="entry name" value="Restrct_endonuc_type1_HsdR_N"/>
</dbReference>
<evidence type="ECO:0000256" key="6">
    <source>
        <dbReference type="ARBA" id="ARBA00022747"/>
    </source>
</evidence>
<dbReference type="NCBIfam" id="TIGR00348">
    <property type="entry name" value="hsdR"/>
    <property type="match status" value="1"/>
</dbReference>
<keyword evidence="6 11" id="KW-0680">Restriction system</keyword>
<dbReference type="CDD" id="cd22332">
    <property type="entry name" value="HsdR_N"/>
    <property type="match status" value="1"/>
</dbReference>
<organism evidence="13 14">
    <name type="scientific">Nostoc cf. commune SO-36</name>
    <dbReference type="NCBI Taxonomy" id="449208"/>
    <lineage>
        <taxon>Bacteria</taxon>
        <taxon>Bacillati</taxon>
        <taxon>Cyanobacteriota</taxon>
        <taxon>Cyanophyceae</taxon>
        <taxon>Nostocales</taxon>
        <taxon>Nostocaceae</taxon>
        <taxon>Nostoc</taxon>
    </lineage>
</organism>
<keyword evidence="8 11" id="KW-0378">Hydrolase</keyword>
<evidence type="ECO:0000256" key="4">
    <source>
        <dbReference type="ARBA" id="ARBA00022722"/>
    </source>
</evidence>
<gene>
    <name evidence="13" type="ORF">ANSO36C_07140</name>
</gene>
<evidence type="ECO:0000256" key="8">
    <source>
        <dbReference type="ARBA" id="ARBA00022801"/>
    </source>
</evidence>
<evidence type="ECO:0000256" key="11">
    <source>
        <dbReference type="RuleBase" id="RU364115"/>
    </source>
</evidence>
<dbReference type="Proteomes" id="UP001055453">
    <property type="component" value="Chromosome"/>
</dbReference>
<dbReference type="InterPro" id="IPR040980">
    <property type="entry name" value="SWI2_SNF2"/>
</dbReference>
<dbReference type="InterPro" id="IPR014001">
    <property type="entry name" value="Helicase_ATP-bd"/>
</dbReference>
<proteinExistence type="inferred from homology"/>
<evidence type="ECO:0000313" key="14">
    <source>
        <dbReference type="Proteomes" id="UP001055453"/>
    </source>
</evidence>
<dbReference type="SMART" id="SM00487">
    <property type="entry name" value="DEXDc"/>
    <property type="match status" value="1"/>
</dbReference>
<evidence type="ECO:0000256" key="1">
    <source>
        <dbReference type="ARBA" id="ARBA00000851"/>
    </source>
</evidence>
<dbReference type="InterPro" id="IPR004473">
    <property type="entry name" value="Restrct_endonuc_typeI_HsdR"/>
</dbReference>
<evidence type="ECO:0000256" key="9">
    <source>
        <dbReference type="ARBA" id="ARBA00022840"/>
    </source>
</evidence>
<dbReference type="PANTHER" id="PTHR30195">
    <property type="entry name" value="TYPE I SITE-SPECIFIC DEOXYRIBONUCLEASE PROTEIN SUBUNIT M AND R"/>
    <property type="match status" value="1"/>
</dbReference>
<dbReference type="Gene3D" id="3.40.50.300">
    <property type="entry name" value="P-loop containing nucleotide triphosphate hydrolases"/>
    <property type="match status" value="2"/>
</dbReference>
<dbReference type="RefSeq" id="WP_251958417.1">
    <property type="nucleotide sequence ID" value="NZ_AP025732.1"/>
</dbReference>
<evidence type="ECO:0000256" key="5">
    <source>
        <dbReference type="ARBA" id="ARBA00022741"/>
    </source>
</evidence>
<comment type="catalytic activity">
    <reaction evidence="1 11">
        <text>Endonucleolytic cleavage of DNA to give random double-stranded fragments with terminal 5'-phosphates, ATP is simultaneously hydrolyzed.</text>
        <dbReference type="EC" id="3.1.21.3"/>
    </reaction>
</comment>
<evidence type="ECO:0000256" key="7">
    <source>
        <dbReference type="ARBA" id="ARBA00022759"/>
    </source>
</evidence>
<dbReference type="Pfam" id="PF22679">
    <property type="entry name" value="T1R_D3-like"/>
    <property type="match status" value="1"/>
</dbReference>
<keyword evidence="4" id="KW-0540">Nuclease</keyword>
<dbReference type="SUPFAM" id="SSF52540">
    <property type="entry name" value="P-loop containing nucleoside triphosphate hydrolases"/>
    <property type="match status" value="2"/>
</dbReference>
<evidence type="ECO:0000313" key="13">
    <source>
        <dbReference type="EMBL" id="BDI14912.1"/>
    </source>
</evidence>
<name>A0ABN6PYQ3_NOSCO</name>
<evidence type="ECO:0000256" key="3">
    <source>
        <dbReference type="ARBA" id="ARBA00011296"/>
    </source>
</evidence>
<comment type="subunit">
    <text evidence="3 11">The type I restriction/modification system is composed of three polypeptides R, M and S.</text>
</comment>
<dbReference type="PANTHER" id="PTHR30195:SF15">
    <property type="entry name" value="TYPE I RESTRICTION ENZYME HINDI ENDONUCLEASE SUBUNIT"/>
    <property type="match status" value="1"/>
</dbReference>
<evidence type="ECO:0000256" key="2">
    <source>
        <dbReference type="ARBA" id="ARBA00008598"/>
    </source>
</evidence>